<feature type="chain" id="PRO_5039947596" evidence="2">
    <location>
        <begin position="21"/>
        <end position="123"/>
    </location>
</feature>
<keyword evidence="2" id="KW-0732">Signal</keyword>
<feature type="region of interest" description="Disordered" evidence="1">
    <location>
        <begin position="66"/>
        <end position="123"/>
    </location>
</feature>
<dbReference type="Proteomes" id="UP001064262">
    <property type="component" value="Unassembled WGS sequence"/>
</dbReference>
<protein>
    <submittedName>
        <fullName evidence="3">DUF1090 domain-containing protein</fullName>
    </submittedName>
</protein>
<reference evidence="3" key="1">
    <citation type="submission" date="2022-09" db="EMBL/GenBank/DDBJ databases">
        <title>Winslowiella arboricola sp. nov., isolated from bleeding cankers on broadleaf hosts.</title>
        <authorList>
            <person name="Brady C."/>
            <person name="Kaur S."/>
            <person name="Crampton B."/>
            <person name="Maddock D."/>
            <person name="Arnold D."/>
            <person name="Denman S."/>
        </authorList>
    </citation>
    <scope>NUCLEOTIDE SEQUENCE</scope>
    <source>
        <strain evidence="3">BAC 15a-03b</strain>
    </source>
</reference>
<accession>A0A9J6PPM1</accession>
<evidence type="ECO:0000313" key="4">
    <source>
        <dbReference type="Proteomes" id="UP001064262"/>
    </source>
</evidence>
<dbReference type="AlphaFoldDB" id="A0A9J6PPM1"/>
<dbReference type="EMBL" id="JAODIM010000036">
    <property type="protein sequence ID" value="MCU5776660.1"/>
    <property type="molecule type" value="Genomic_DNA"/>
</dbReference>
<gene>
    <name evidence="3" type="ORF">N5923_03980</name>
</gene>
<proteinExistence type="predicted"/>
<feature type="compositionally biased region" description="Basic and acidic residues" evidence="1">
    <location>
        <begin position="66"/>
        <end position="117"/>
    </location>
</feature>
<keyword evidence="4" id="KW-1185">Reference proteome</keyword>
<evidence type="ECO:0000256" key="1">
    <source>
        <dbReference type="SAM" id="MobiDB-lite"/>
    </source>
</evidence>
<comment type="caution">
    <text evidence="3">The sequence shown here is derived from an EMBL/GenBank/DDBJ whole genome shotgun (WGS) entry which is preliminary data.</text>
</comment>
<dbReference type="InterPro" id="IPR009468">
    <property type="entry name" value="DUF1090"/>
</dbReference>
<feature type="signal peptide" evidence="2">
    <location>
        <begin position="1"/>
        <end position="20"/>
    </location>
</feature>
<dbReference type="RefSeq" id="WP_267141239.1">
    <property type="nucleotide sequence ID" value="NZ_JAODIL010000054.1"/>
</dbReference>
<name>A0A9J6PPM1_9GAMM</name>
<evidence type="ECO:0000313" key="3">
    <source>
        <dbReference type="EMBL" id="MCU5776660.1"/>
    </source>
</evidence>
<organism evidence="3 4">
    <name type="scientific">Winslowiella arboricola</name>
    <dbReference type="NCBI Taxonomy" id="2978220"/>
    <lineage>
        <taxon>Bacteria</taxon>
        <taxon>Pseudomonadati</taxon>
        <taxon>Pseudomonadota</taxon>
        <taxon>Gammaproteobacteria</taxon>
        <taxon>Enterobacterales</taxon>
        <taxon>Erwiniaceae</taxon>
        <taxon>Winslowiella</taxon>
    </lineage>
</organism>
<sequence>MKLRYILCPALFSLSGFVQAAEPLCLQKEQAIQHEIDMARKHDNQRRITGLERALTEARAGCTDAKLKGEHQEKIKQHQQEITQREHDLKEARDKGDSEKIAKREKKLAEAREELKSTEAAPY</sequence>
<dbReference type="Pfam" id="PF06476">
    <property type="entry name" value="DUF1090"/>
    <property type="match status" value="1"/>
</dbReference>
<evidence type="ECO:0000256" key="2">
    <source>
        <dbReference type="SAM" id="SignalP"/>
    </source>
</evidence>